<keyword evidence="2" id="KW-1185">Reference proteome</keyword>
<gene>
    <name evidence="1" type="ORF">AMOR_38370</name>
</gene>
<evidence type="ECO:0000313" key="2">
    <source>
        <dbReference type="Proteomes" id="UP001162891"/>
    </source>
</evidence>
<dbReference type="EMBL" id="AP025591">
    <property type="protein sequence ID" value="BDG04841.1"/>
    <property type="molecule type" value="Genomic_DNA"/>
</dbReference>
<organism evidence="1 2">
    <name type="scientific">Anaeromyxobacter oryzae</name>
    <dbReference type="NCBI Taxonomy" id="2918170"/>
    <lineage>
        <taxon>Bacteria</taxon>
        <taxon>Pseudomonadati</taxon>
        <taxon>Myxococcota</taxon>
        <taxon>Myxococcia</taxon>
        <taxon>Myxococcales</taxon>
        <taxon>Cystobacterineae</taxon>
        <taxon>Anaeromyxobacteraceae</taxon>
        <taxon>Anaeromyxobacter</taxon>
    </lineage>
</organism>
<dbReference type="Proteomes" id="UP001162891">
    <property type="component" value="Chromosome"/>
</dbReference>
<accession>A0ABM7WZG2</accession>
<evidence type="ECO:0000313" key="1">
    <source>
        <dbReference type="EMBL" id="BDG04841.1"/>
    </source>
</evidence>
<reference evidence="2" key="1">
    <citation type="journal article" date="2022" name="Int. J. Syst. Evol. Microbiol.">
        <title>Anaeromyxobacter oryzae sp. nov., Anaeromyxobacter diazotrophicus sp. nov. and Anaeromyxobacter paludicola sp. nov., isolated from paddy soils.</title>
        <authorList>
            <person name="Itoh H."/>
            <person name="Xu Z."/>
            <person name="Mise K."/>
            <person name="Masuda Y."/>
            <person name="Ushijima N."/>
            <person name="Hayakawa C."/>
            <person name="Shiratori Y."/>
            <person name="Senoo K."/>
        </authorList>
    </citation>
    <scope>NUCLEOTIDE SEQUENCE [LARGE SCALE GENOMIC DNA]</scope>
    <source>
        <strain evidence="2">Red232</strain>
    </source>
</reference>
<sequence>MSAPSLVLLALALAADPAPKASGPAPAIHALVERCVDAYGGKKAIVRLARIREEGSVTSNVLHPGAAGRISRVYQRSGKLRVEIAYPDAPREVRVLDGSRGWRFGEEVQGPFLVSMILQAARLDLPSLLAAWEAKLVDEGTAEVDGKTLRVLALEVAPGLRIEAAIDAATGRILRSRGTGTGGMPLEFVTTYSDFRTVDGVLVAFREGNYANGRTTGDTVLEKVEFPASLPEATFRP</sequence>
<protein>
    <recommendedName>
        <fullName evidence="3">Outer membrane lipoprotein-sorting protein</fullName>
    </recommendedName>
</protein>
<name>A0ABM7WZG2_9BACT</name>
<evidence type="ECO:0008006" key="3">
    <source>
        <dbReference type="Google" id="ProtNLM"/>
    </source>
</evidence>
<proteinExistence type="predicted"/>
<dbReference type="RefSeq" id="WP_248353342.1">
    <property type="nucleotide sequence ID" value="NZ_AP025591.1"/>
</dbReference>